<accession>A0A4Y7RCA4</accession>
<organism evidence="1 2">
    <name type="scientific">Pelotomaculum schinkii</name>
    <dbReference type="NCBI Taxonomy" id="78350"/>
    <lineage>
        <taxon>Bacteria</taxon>
        <taxon>Bacillati</taxon>
        <taxon>Bacillota</taxon>
        <taxon>Clostridia</taxon>
        <taxon>Eubacteriales</taxon>
        <taxon>Desulfotomaculaceae</taxon>
        <taxon>Pelotomaculum</taxon>
    </lineage>
</organism>
<keyword evidence="2" id="KW-1185">Reference proteome</keyword>
<reference evidence="1 2" key="1">
    <citation type="journal article" date="2018" name="Environ. Microbiol.">
        <title>Novel energy conservation strategies and behaviour of Pelotomaculum schinkii driving syntrophic propionate catabolism.</title>
        <authorList>
            <person name="Hidalgo-Ahumada C.A.P."/>
            <person name="Nobu M.K."/>
            <person name="Narihiro T."/>
            <person name="Tamaki H."/>
            <person name="Liu W.T."/>
            <person name="Kamagata Y."/>
            <person name="Stams A.J.M."/>
            <person name="Imachi H."/>
            <person name="Sousa D.Z."/>
        </authorList>
    </citation>
    <scope>NUCLEOTIDE SEQUENCE [LARGE SCALE GENOMIC DNA]</scope>
    <source>
        <strain evidence="1 2">HH</strain>
    </source>
</reference>
<dbReference type="AlphaFoldDB" id="A0A4Y7RCA4"/>
<proteinExistence type="predicted"/>
<evidence type="ECO:0000313" key="1">
    <source>
        <dbReference type="EMBL" id="TEB05957.1"/>
    </source>
</evidence>
<evidence type="ECO:0000313" key="2">
    <source>
        <dbReference type="Proteomes" id="UP000298324"/>
    </source>
</evidence>
<sequence>MGMYDLIQGVTETEKYFGDKLAVVYKFGWGIKIIGFKYGNHLDLRVLTIGNNHKRKGLGEGALRQLRPRFKTITVNEIYEEALPFWLKMKERGLIDHIGTVKLTRVYDHVDA</sequence>
<evidence type="ECO:0008006" key="3">
    <source>
        <dbReference type="Google" id="ProtNLM"/>
    </source>
</evidence>
<protein>
    <recommendedName>
        <fullName evidence="3">N-acetyltransferase domain-containing protein</fullName>
    </recommendedName>
</protein>
<dbReference type="EMBL" id="QFGA01000002">
    <property type="protein sequence ID" value="TEB05957.1"/>
    <property type="molecule type" value="Genomic_DNA"/>
</dbReference>
<dbReference type="Proteomes" id="UP000298324">
    <property type="component" value="Unassembled WGS sequence"/>
</dbReference>
<comment type="caution">
    <text evidence="1">The sequence shown here is derived from an EMBL/GenBank/DDBJ whole genome shotgun (WGS) entry which is preliminary data.</text>
</comment>
<gene>
    <name evidence="1" type="ORF">Psch_02999</name>
</gene>
<name>A0A4Y7RCA4_9FIRM</name>